<feature type="region of interest" description="Disordered" evidence="6">
    <location>
        <begin position="1"/>
        <end position="31"/>
    </location>
</feature>
<feature type="region of interest" description="Disordered" evidence="6">
    <location>
        <begin position="285"/>
        <end position="362"/>
    </location>
</feature>
<dbReference type="CDD" id="cd07978">
    <property type="entry name" value="HFD_TAF13"/>
    <property type="match status" value="1"/>
</dbReference>
<evidence type="ECO:0000256" key="5">
    <source>
        <dbReference type="ARBA" id="ARBA00061274"/>
    </source>
</evidence>
<dbReference type="Gene3D" id="1.10.20.10">
    <property type="entry name" value="Histone, subunit A"/>
    <property type="match status" value="1"/>
</dbReference>
<comment type="subcellular location">
    <subcellularLocation>
        <location evidence="1">Nucleus</location>
    </subcellularLocation>
</comment>
<keyword evidence="7" id="KW-1185">Reference proteome</keyword>
<accession>A0ABM1E838</accession>
<keyword evidence="2" id="KW-0805">Transcription regulation</keyword>
<dbReference type="InterPro" id="IPR009072">
    <property type="entry name" value="Histone-fold"/>
</dbReference>
<evidence type="ECO:0000313" key="8">
    <source>
        <dbReference type="RefSeq" id="XP_014668359.1"/>
    </source>
</evidence>
<name>A0ABM1E838_PRICU</name>
<evidence type="ECO:0000313" key="7">
    <source>
        <dbReference type="Proteomes" id="UP000695022"/>
    </source>
</evidence>
<dbReference type="Proteomes" id="UP000695022">
    <property type="component" value="Unplaced"/>
</dbReference>
<feature type="compositionally biased region" description="Low complexity" evidence="6">
    <location>
        <begin position="12"/>
        <end position="21"/>
    </location>
</feature>
<dbReference type="PANTHER" id="PTHR11380">
    <property type="entry name" value="TRANSCRIPTION INITIATION FACTOR TFIID/SUPT3-RELATED"/>
    <property type="match status" value="1"/>
</dbReference>
<sequence>MIQKLPFMNDHSTSSSNSPPSIQCKPSPSGGTAIHRISPTTWFTTEIQAMMYSLGDCQKPVPESASVIEDIVHRQMIALLLKACDVAMLRGSKSIGIEDIIFLLRKNKVKLQRLIQHLAVKDLKSAALKGTSLEGEDDLKSDVKSIAAGVKKNKRQICYEFLSSIDNTGELLELFVEDEFDAVKQSRNIRMDHMSRYMDSAQYLQFCLARQAGFTGRKYRINKFRDWLMQSIGDSLEVTPNALALDIIGYLAYETVAEIVDLSLIVKRDLAAQFSDPVSRNCPVSGPSHDAFSLQQGAPLVSPTSGSWPPSPGGNQQSPPSSPTSPAMLSPGLTSTGSPGFTAKSRNKKRKGSGSHPALECQANSAILPGEIREAMRRFGEQVGPFSQFLRPYSVKPGSKLLCT</sequence>
<dbReference type="RefSeq" id="XP_014668359.1">
    <property type="nucleotide sequence ID" value="XM_014812873.1"/>
</dbReference>
<evidence type="ECO:0000256" key="6">
    <source>
        <dbReference type="SAM" id="MobiDB-lite"/>
    </source>
</evidence>
<dbReference type="Pfam" id="PF02269">
    <property type="entry name" value="TFIID-18kDa"/>
    <property type="match status" value="1"/>
</dbReference>
<evidence type="ECO:0000256" key="2">
    <source>
        <dbReference type="ARBA" id="ARBA00023015"/>
    </source>
</evidence>
<keyword evidence="3" id="KW-0804">Transcription</keyword>
<evidence type="ECO:0000256" key="1">
    <source>
        <dbReference type="ARBA" id="ARBA00004123"/>
    </source>
</evidence>
<keyword evidence="4" id="KW-0539">Nucleus</keyword>
<gene>
    <name evidence="8" type="primary">LOC106809703</name>
</gene>
<evidence type="ECO:0000256" key="4">
    <source>
        <dbReference type="ARBA" id="ARBA00023242"/>
    </source>
</evidence>
<dbReference type="GeneID" id="106809703"/>
<feature type="compositionally biased region" description="Low complexity" evidence="6">
    <location>
        <begin position="302"/>
        <end position="319"/>
    </location>
</feature>
<dbReference type="PANTHER" id="PTHR11380:SF16">
    <property type="entry name" value="TRANSCRIPTION INITIATION PROTEIN SPT3 HOMOLOG"/>
    <property type="match status" value="1"/>
</dbReference>
<dbReference type="InterPro" id="IPR003195">
    <property type="entry name" value="TFIID_TAF13"/>
</dbReference>
<comment type="similarity">
    <text evidence="5">Belongs to the SPT3 family.</text>
</comment>
<proteinExistence type="inferred from homology"/>
<evidence type="ECO:0000256" key="3">
    <source>
        <dbReference type="ARBA" id="ARBA00023163"/>
    </source>
</evidence>
<organism evidence="7 8">
    <name type="scientific">Priapulus caudatus</name>
    <name type="common">Priapulid worm</name>
    <dbReference type="NCBI Taxonomy" id="37621"/>
    <lineage>
        <taxon>Eukaryota</taxon>
        <taxon>Metazoa</taxon>
        <taxon>Ecdysozoa</taxon>
        <taxon>Scalidophora</taxon>
        <taxon>Priapulida</taxon>
        <taxon>Priapulimorpha</taxon>
        <taxon>Priapulimorphida</taxon>
        <taxon>Priapulidae</taxon>
        <taxon>Priapulus</taxon>
    </lineage>
</organism>
<protein>
    <submittedName>
        <fullName evidence="8">Transcription initiation protein SPT3 homolog isoform X1</fullName>
    </submittedName>
</protein>
<reference evidence="8" key="1">
    <citation type="submission" date="2025-08" db="UniProtKB">
        <authorList>
            <consortium name="RefSeq"/>
        </authorList>
    </citation>
    <scope>IDENTIFICATION</scope>
</reference>
<dbReference type="SUPFAM" id="SSF47113">
    <property type="entry name" value="Histone-fold"/>
    <property type="match status" value="1"/>
</dbReference>